<name>A0A5B6WU23_9ROSI</name>
<gene>
    <name evidence="2" type="ORF">EPI10_006884</name>
</gene>
<proteinExistence type="predicted"/>
<organism evidence="2 3">
    <name type="scientific">Gossypium australe</name>
    <dbReference type="NCBI Taxonomy" id="47621"/>
    <lineage>
        <taxon>Eukaryota</taxon>
        <taxon>Viridiplantae</taxon>
        <taxon>Streptophyta</taxon>
        <taxon>Embryophyta</taxon>
        <taxon>Tracheophyta</taxon>
        <taxon>Spermatophyta</taxon>
        <taxon>Magnoliopsida</taxon>
        <taxon>eudicotyledons</taxon>
        <taxon>Gunneridae</taxon>
        <taxon>Pentapetalae</taxon>
        <taxon>rosids</taxon>
        <taxon>malvids</taxon>
        <taxon>Malvales</taxon>
        <taxon>Malvaceae</taxon>
        <taxon>Malvoideae</taxon>
        <taxon>Gossypium</taxon>
    </lineage>
</organism>
<sequence>MEFGAPNPLISCFILKGASKDEKNEKRAKNGENGPKYEMHTAWAQATRSCLFSRPNHGLDSIHTVVPHGSVPDVTYFNSIRNRAKKDIPKAYINTQKANLQGGSGRPRSQAREVRIVRFTRRKPIDLSQEARIILKTEDLPFNFFHGDIDSSIDALRQWRNIPCLRTFPPPSNTVVRGRAPRSAGNVTSNRRTTKDSTMRSEAKALPRAYTIRAREDVSSPNNLPVDSTESVVKVSKPLGKYVLVDKVCKGCPLMIWGYYFPADLMLFPFDNSM</sequence>
<feature type="compositionally biased region" description="Basic and acidic residues" evidence="1">
    <location>
        <begin position="193"/>
        <end position="204"/>
    </location>
</feature>
<keyword evidence="3" id="KW-1185">Reference proteome</keyword>
<accession>A0A5B6WU23</accession>
<dbReference type="EMBL" id="SMMG02000002">
    <property type="protein sequence ID" value="KAA3484826.1"/>
    <property type="molecule type" value="Genomic_DNA"/>
</dbReference>
<reference evidence="3" key="1">
    <citation type="journal article" date="2019" name="Plant Biotechnol. J.">
        <title>Genome sequencing of the Australian wild diploid species Gossypium australe highlights disease resistance and delayed gland morphogenesis.</title>
        <authorList>
            <person name="Cai Y."/>
            <person name="Cai X."/>
            <person name="Wang Q."/>
            <person name="Wang P."/>
            <person name="Zhang Y."/>
            <person name="Cai C."/>
            <person name="Xu Y."/>
            <person name="Wang K."/>
            <person name="Zhou Z."/>
            <person name="Wang C."/>
            <person name="Geng S."/>
            <person name="Li B."/>
            <person name="Dong Q."/>
            <person name="Hou Y."/>
            <person name="Wang H."/>
            <person name="Ai P."/>
            <person name="Liu Z."/>
            <person name="Yi F."/>
            <person name="Sun M."/>
            <person name="An G."/>
            <person name="Cheng J."/>
            <person name="Zhang Y."/>
            <person name="Shi Q."/>
            <person name="Xie Y."/>
            <person name="Shi X."/>
            <person name="Chang Y."/>
            <person name="Huang F."/>
            <person name="Chen Y."/>
            <person name="Hong S."/>
            <person name="Mi L."/>
            <person name="Sun Q."/>
            <person name="Zhang L."/>
            <person name="Zhou B."/>
            <person name="Peng R."/>
            <person name="Zhang X."/>
            <person name="Liu F."/>
        </authorList>
    </citation>
    <scope>NUCLEOTIDE SEQUENCE [LARGE SCALE GENOMIC DNA]</scope>
    <source>
        <strain evidence="3">cv. PA1801</strain>
    </source>
</reference>
<evidence type="ECO:0000313" key="3">
    <source>
        <dbReference type="Proteomes" id="UP000325315"/>
    </source>
</evidence>
<evidence type="ECO:0000256" key="1">
    <source>
        <dbReference type="SAM" id="MobiDB-lite"/>
    </source>
</evidence>
<evidence type="ECO:0000313" key="2">
    <source>
        <dbReference type="EMBL" id="KAA3484826.1"/>
    </source>
</evidence>
<protein>
    <submittedName>
        <fullName evidence="2">Endogenous retrovirus group K, member 6</fullName>
    </submittedName>
</protein>
<comment type="caution">
    <text evidence="2">The sequence shown here is derived from an EMBL/GenBank/DDBJ whole genome shotgun (WGS) entry which is preliminary data.</text>
</comment>
<feature type="region of interest" description="Disordered" evidence="1">
    <location>
        <begin position="175"/>
        <end position="204"/>
    </location>
</feature>
<dbReference type="Proteomes" id="UP000325315">
    <property type="component" value="Unassembled WGS sequence"/>
</dbReference>
<dbReference type="AlphaFoldDB" id="A0A5B6WU23"/>